<keyword evidence="9 12" id="KW-0811">Translocation</keyword>
<evidence type="ECO:0000256" key="9">
    <source>
        <dbReference type="ARBA" id="ARBA00023010"/>
    </source>
</evidence>
<dbReference type="GO" id="GO:0030150">
    <property type="term" value="P:protein import into mitochondrial matrix"/>
    <property type="evidence" value="ECO:0007669"/>
    <property type="project" value="UniProtKB-UniRule"/>
</dbReference>
<evidence type="ECO:0000256" key="6">
    <source>
        <dbReference type="ARBA" id="ARBA00022927"/>
    </source>
</evidence>
<comment type="similarity">
    <text evidence="2 12">Belongs to the PAM17 family.</text>
</comment>
<dbReference type="Pfam" id="PF08566">
    <property type="entry name" value="Pam17"/>
    <property type="match status" value="1"/>
</dbReference>
<evidence type="ECO:0000256" key="11">
    <source>
        <dbReference type="ARBA" id="ARBA00023136"/>
    </source>
</evidence>
<keyword evidence="5 12" id="KW-0999">Mitochondrion inner membrane</keyword>
<feature type="transmembrane region" description="Helical" evidence="12">
    <location>
        <begin position="154"/>
        <end position="175"/>
    </location>
</feature>
<dbReference type="EMBL" id="JAULSO010000001">
    <property type="protein sequence ID" value="KAK3694377.1"/>
    <property type="molecule type" value="Genomic_DNA"/>
</dbReference>
<keyword evidence="10 12" id="KW-0496">Mitochondrion</keyword>
<keyword evidence="11 12" id="KW-0472">Membrane</keyword>
<evidence type="ECO:0000256" key="7">
    <source>
        <dbReference type="ARBA" id="ARBA00022946"/>
    </source>
</evidence>
<dbReference type="GO" id="GO:0001405">
    <property type="term" value="C:PAM complex, Tim23 associated import motor"/>
    <property type="evidence" value="ECO:0007669"/>
    <property type="project" value="UniProtKB-UniRule"/>
</dbReference>
<proteinExistence type="inferred from homology"/>
<keyword evidence="7" id="KW-0809">Transit peptide</keyword>
<evidence type="ECO:0000313" key="14">
    <source>
        <dbReference type="EMBL" id="KAK3694377.1"/>
    </source>
</evidence>
<dbReference type="PANTHER" id="PTHR28021">
    <property type="entry name" value="PRESEQUENCE TRANSLOCATED-ASSOCIATED MOTOR SUBUNIT PAM17, MITOCHONDRIAL"/>
    <property type="match status" value="1"/>
</dbReference>
<feature type="transmembrane region" description="Helical" evidence="12">
    <location>
        <begin position="187"/>
        <end position="216"/>
    </location>
</feature>
<evidence type="ECO:0000256" key="3">
    <source>
        <dbReference type="ARBA" id="ARBA00022448"/>
    </source>
</evidence>
<evidence type="ECO:0000256" key="2">
    <source>
        <dbReference type="ARBA" id="ARBA00006837"/>
    </source>
</evidence>
<name>A0AAE1CH50_9PEZI</name>
<evidence type="ECO:0000256" key="13">
    <source>
        <dbReference type="SAM" id="MobiDB-lite"/>
    </source>
</evidence>
<comment type="subcellular location">
    <subcellularLocation>
        <location evidence="1 12">Mitochondrion inner membrane</location>
        <topology evidence="1 12">Multi-pass membrane protein</topology>
    </subcellularLocation>
</comment>
<keyword evidence="3 12" id="KW-0813">Transport</keyword>
<dbReference type="AlphaFoldDB" id="A0AAE1CH50"/>
<dbReference type="InterPro" id="IPR013875">
    <property type="entry name" value="Pam17"/>
</dbReference>
<evidence type="ECO:0000256" key="5">
    <source>
        <dbReference type="ARBA" id="ARBA00022792"/>
    </source>
</evidence>
<feature type="region of interest" description="Disordered" evidence="13">
    <location>
        <begin position="97"/>
        <end position="130"/>
    </location>
</feature>
<keyword evidence="4 12" id="KW-0812">Transmembrane</keyword>
<evidence type="ECO:0000256" key="4">
    <source>
        <dbReference type="ARBA" id="ARBA00022692"/>
    </source>
</evidence>
<gene>
    <name evidence="14" type="ORF">B0T22DRAFT_69460</name>
</gene>
<comment type="caution">
    <text evidence="14">The sequence shown here is derived from an EMBL/GenBank/DDBJ whole genome shotgun (WGS) entry which is preliminary data.</text>
</comment>
<feature type="compositionally biased region" description="Polar residues" evidence="13">
    <location>
        <begin position="97"/>
        <end position="106"/>
    </location>
</feature>
<protein>
    <recommendedName>
        <fullName evidence="12">Presequence translocated-associated motor subunit PAM17</fullName>
    </recommendedName>
</protein>
<keyword evidence="15" id="KW-1185">Reference proteome</keyword>
<evidence type="ECO:0000256" key="1">
    <source>
        <dbReference type="ARBA" id="ARBA00004448"/>
    </source>
</evidence>
<reference evidence="14" key="2">
    <citation type="submission" date="2023-06" db="EMBL/GenBank/DDBJ databases">
        <authorList>
            <consortium name="Lawrence Berkeley National Laboratory"/>
            <person name="Haridas S."/>
            <person name="Hensen N."/>
            <person name="Bonometti L."/>
            <person name="Westerberg I."/>
            <person name="Brannstrom I.O."/>
            <person name="Guillou S."/>
            <person name="Cros-Aarteil S."/>
            <person name="Calhoun S."/>
            <person name="Kuo A."/>
            <person name="Mondo S."/>
            <person name="Pangilinan J."/>
            <person name="Riley R."/>
            <person name="Labutti K."/>
            <person name="Andreopoulos B."/>
            <person name="Lipzen A."/>
            <person name="Chen C."/>
            <person name="Yanf M."/>
            <person name="Daum C."/>
            <person name="Ng V."/>
            <person name="Clum A."/>
            <person name="Steindorff A."/>
            <person name="Ohm R."/>
            <person name="Martin F."/>
            <person name="Silar P."/>
            <person name="Natvig D."/>
            <person name="Lalanne C."/>
            <person name="Gautier V."/>
            <person name="Ament-Velasquez S.L."/>
            <person name="Kruys A."/>
            <person name="Hutchinson M.I."/>
            <person name="Powell A.J."/>
            <person name="Barry K."/>
            <person name="Miller A.N."/>
            <person name="Grigoriev I.V."/>
            <person name="Debuchy R."/>
            <person name="Gladieux P."/>
            <person name="Thoren M.H."/>
            <person name="Johannesson H."/>
        </authorList>
    </citation>
    <scope>NUCLEOTIDE SEQUENCE</scope>
    <source>
        <strain evidence="14">CBS 314.62</strain>
    </source>
</reference>
<evidence type="ECO:0000256" key="12">
    <source>
        <dbReference type="RuleBase" id="RU367146"/>
    </source>
</evidence>
<organism evidence="14 15">
    <name type="scientific">Podospora appendiculata</name>
    <dbReference type="NCBI Taxonomy" id="314037"/>
    <lineage>
        <taxon>Eukaryota</taxon>
        <taxon>Fungi</taxon>
        <taxon>Dikarya</taxon>
        <taxon>Ascomycota</taxon>
        <taxon>Pezizomycotina</taxon>
        <taxon>Sordariomycetes</taxon>
        <taxon>Sordariomycetidae</taxon>
        <taxon>Sordariales</taxon>
        <taxon>Podosporaceae</taxon>
        <taxon>Podospora</taxon>
    </lineage>
</organism>
<sequence length="283" mass="30571">MISSTATTMLRSGVGRTSAGFQPILLRGTAACPYSTGSIAMPFSMATGKVSQHSKQSPSPTTKPQMICARPLSTAAAAPTTTKPTPSSLLIRFRTQQQRRNASTLPPRSDHDVDAAAAQAAATAQTAAHPDTPSLDWNTFFKLRKTRRRWQQGFSIVMALMTSATAAVGLSTGLADSLVSQLPLDPFISLGLLTLGGAGLGWLVGPFMGSAVFNVIKRQYKGQMTIKESQFFARIKKHRVDPSTSSMGNPVPDFYGEKISSVAGYRQWLKDQRAFNRKRKTFV</sequence>
<comment type="function">
    <text evidence="12">Component of the PAM complex, a complex required for the translocation of transit peptide-containing proteins from the inner membrane into the mitochondrial matrix in an ATP-dependent manner.</text>
</comment>
<keyword evidence="8 12" id="KW-1133">Transmembrane helix</keyword>
<feature type="compositionally biased region" description="Low complexity" evidence="13">
    <location>
        <begin position="115"/>
        <end position="128"/>
    </location>
</feature>
<evidence type="ECO:0000256" key="8">
    <source>
        <dbReference type="ARBA" id="ARBA00022989"/>
    </source>
</evidence>
<reference evidence="14" key="1">
    <citation type="journal article" date="2023" name="Mol. Phylogenet. Evol.">
        <title>Genome-scale phylogeny and comparative genomics of the fungal order Sordariales.</title>
        <authorList>
            <person name="Hensen N."/>
            <person name="Bonometti L."/>
            <person name="Westerberg I."/>
            <person name="Brannstrom I.O."/>
            <person name="Guillou S."/>
            <person name="Cros-Aarteil S."/>
            <person name="Calhoun S."/>
            <person name="Haridas S."/>
            <person name="Kuo A."/>
            <person name="Mondo S."/>
            <person name="Pangilinan J."/>
            <person name="Riley R."/>
            <person name="LaButti K."/>
            <person name="Andreopoulos B."/>
            <person name="Lipzen A."/>
            <person name="Chen C."/>
            <person name="Yan M."/>
            <person name="Daum C."/>
            <person name="Ng V."/>
            <person name="Clum A."/>
            <person name="Steindorff A."/>
            <person name="Ohm R.A."/>
            <person name="Martin F."/>
            <person name="Silar P."/>
            <person name="Natvig D.O."/>
            <person name="Lalanne C."/>
            <person name="Gautier V."/>
            <person name="Ament-Velasquez S.L."/>
            <person name="Kruys A."/>
            <person name="Hutchinson M.I."/>
            <person name="Powell A.J."/>
            <person name="Barry K."/>
            <person name="Miller A.N."/>
            <person name="Grigoriev I.V."/>
            <person name="Debuchy R."/>
            <person name="Gladieux P."/>
            <person name="Hiltunen Thoren M."/>
            <person name="Johannesson H."/>
        </authorList>
    </citation>
    <scope>NUCLEOTIDE SEQUENCE</scope>
    <source>
        <strain evidence="14">CBS 314.62</strain>
    </source>
</reference>
<dbReference type="PANTHER" id="PTHR28021:SF1">
    <property type="entry name" value="PRESEQUENCE TRANSLOCATED-ASSOCIATED MOTOR SUBUNIT PAM17, MITOCHONDRIAL"/>
    <property type="match status" value="1"/>
</dbReference>
<dbReference type="Proteomes" id="UP001270362">
    <property type="component" value="Unassembled WGS sequence"/>
</dbReference>
<keyword evidence="6 12" id="KW-0653">Protein transport</keyword>
<comment type="subunit">
    <text evidence="12">Component of the PAM complex.</text>
</comment>
<evidence type="ECO:0000313" key="15">
    <source>
        <dbReference type="Proteomes" id="UP001270362"/>
    </source>
</evidence>
<evidence type="ECO:0000256" key="10">
    <source>
        <dbReference type="ARBA" id="ARBA00023128"/>
    </source>
</evidence>
<accession>A0AAE1CH50</accession>